<dbReference type="PROSITE" id="PS50969">
    <property type="entry name" value="FCP1"/>
    <property type="match status" value="1"/>
</dbReference>
<feature type="region of interest" description="Disordered" evidence="8">
    <location>
        <begin position="532"/>
        <end position="551"/>
    </location>
</feature>
<comment type="caution">
    <text evidence="11">The sequence shown here is derived from an EMBL/GenBank/DDBJ whole genome shotgun (WGS) entry which is preliminary data.</text>
</comment>
<evidence type="ECO:0000256" key="3">
    <source>
        <dbReference type="ARBA" id="ARBA00022801"/>
    </source>
</evidence>
<dbReference type="InterPro" id="IPR039189">
    <property type="entry name" value="Fcp1"/>
</dbReference>
<feature type="region of interest" description="Disordered" evidence="8">
    <location>
        <begin position="929"/>
        <end position="975"/>
    </location>
</feature>
<evidence type="ECO:0000256" key="4">
    <source>
        <dbReference type="ARBA" id="ARBA00023242"/>
    </source>
</evidence>
<proteinExistence type="predicted"/>
<keyword evidence="12" id="KW-1185">Reference proteome</keyword>
<evidence type="ECO:0000256" key="7">
    <source>
        <dbReference type="PROSITE-ProRule" id="PRU00266"/>
    </source>
</evidence>
<dbReference type="InterPro" id="IPR023214">
    <property type="entry name" value="HAD_sf"/>
</dbReference>
<evidence type="ECO:0000259" key="9">
    <source>
        <dbReference type="PROSITE" id="PS50137"/>
    </source>
</evidence>
<dbReference type="SMART" id="SM00577">
    <property type="entry name" value="CPDc"/>
    <property type="match status" value="1"/>
</dbReference>
<comment type="catalytic activity">
    <reaction evidence="5">
        <text>O-phospho-L-seryl-[protein] + H2O = L-seryl-[protein] + phosphate</text>
        <dbReference type="Rhea" id="RHEA:20629"/>
        <dbReference type="Rhea" id="RHEA-COMP:9863"/>
        <dbReference type="Rhea" id="RHEA-COMP:11604"/>
        <dbReference type="ChEBI" id="CHEBI:15377"/>
        <dbReference type="ChEBI" id="CHEBI:29999"/>
        <dbReference type="ChEBI" id="CHEBI:43474"/>
        <dbReference type="ChEBI" id="CHEBI:83421"/>
        <dbReference type="EC" id="3.1.3.16"/>
    </reaction>
</comment>
<feature type="domain" description="FCP1 homology" evidence="10">
    <location>
        <begin position="136"/>
        <end position="387"/>
    </location>
</feature>
<feature type="domain" description="DRBM" evidence="9">
    <location>
        <begin position="704"/>
        <end position="779"/>
    </location>
</feature>
<dbReference type="EMBL" id="JAVXUO010003046">
    <property type="protein sequence ID" value="KAK2967215.1"/>
    <property type="molecule type" value="Genomic_DNA"/>
</dbReference>
<reference evidence="11" key="1">
    <citation type="submission" date="2022-12" db="EMBL/GenBank/DDBJ databases">
        <title>Draft genome assemblies for two species of Escallonia (Escalloniales).</title>
        <authorList>
            <person name="Chanderbali A."/>
            <person name="Dervinis C."/>
            <person name="Anghel I."/>
            <person name="Soltis D."/>
            <person name="Soltis P."/>
            <person name="Zapata F."/>
        </authorList>
    </citation>
    <scope>NUCLEOTIDE SEQUENCE</scope>
    <source>
        <strain evidence="11">UCBG92.1500</strain>
        <tissue evidence="11">Leaf</tissue>
    </source>
</reference>
<evidence type="ECO:0000256" key="5">
    <source>
        <dbReference type="ARBA" id="ARBA00047761"/>
    </source>
</evidence>
<dbReference type="EC" id="3.1.3.16" evidence="2"/>
<dbReference type="SUPFAM" id="SSF56784">
    <property type="entry name" value="HAD-like"/>
    <property type="match status" value="1"/>
</dbReference>
<comment type="catalytic activity">
    <reaction evidence="6">
        <text>O-phospho-L-threonyl-[protein] + H2O = L-threonyl-[protein] + phosphate</text>
        <dbReference type="Rhea" id="RHEA:47004"/>
        <dbReference type="Rhea" id="RHEA-COMP:11060"/>
        <dbReference type="Rhea" id="RHEA-COMP:11605"/>
        <dbReference type="ChEBI" id="CHEBI:15377"/>
        <dbReference type="ChEBI" id="CHEBI:30013"/>
        <dbReference type="ChEBI" id="CHEBI:43474"/>
        <dbReference type="ChEBI" id="CHEBI:61977"/>
        <dbReference type="EC" id="3.1.3.16"/>
    </reaction>
</comment>
<dbReference type="GO" id="GO:0008420">
    <property type="term" value="F:RNA polymerase II CTD heptapeptide repeat phosphatase activity"/>
    <property type="evidence" value="ECO:0007669"/>
    <property type="project" value="InterPro"/>
</dbReference>
<name>A0AA88U1V5_9ASTE</name>
<protein>
    <recommendedName>
        <fullName evidence="2">protein-serine/threonine phosphatase</fullName>
        <ecNumber evidence="2">3.1.3.16</ecNumber>
    </recommendedName>
</protein>
<sequence length="975" mass="108301">MYKSVVYQGDKLLGEVDVYPQNVVGYGGVLNAREIRVSRFSAPSERCPPLAVLHTITSTGVCFKMESSDKSQSAVDSPLNLLHSSCLRENKTAIMLLEGEELHLVAMQSRKNAGQCPCFWGFNVALGLYDSCLVMLNLRCLGIVFDLDETLIVANTMRSFEDRIEALQRKINLEADPQRVSGMVAEVKRYQEDKVILKQYAENDQVVDNGKLIKSQSEVFPALSDNHQAIVRPLIRLQDKNIILTRINPLIRDTSVLVRLRPAWEDLRSYLTARGRKRFEVYVCTMAERDYALEMWRLLDPEAKLISTKQLSDRIVCVKSGLRKSLFNVFQDGICHPKMALVIDDRLKVWDEKDQPRVHVVPAFAPYYAPQAEANNAVAVLCVARNVACNVRGGFFKEFDESLLQRIPEVGYEDDVKDIPSPPDVSNYMVSEDDASTMTGNKDSVFFDGMADVEVERRLKDSISASSTVPSTVTNLDPRLVSPLQYTVAPPSLSIPVPTMQGPIMPFSNKHLTQMTAALKPLSQVVLPETGLHSSPAREEGEVPESELDPDTRRRLLILQHGQDSRDQASSESQFPIRAPLQVPVPRVQARGNWFPVEEEMSPRQLNRVVPPKEFALHSDAVHIEKHHPHSPFLPKVESSVPSDRALESQRLPKEALPRDDRLRLNHSLSSYPSFSGAEVPLGRSFSNRDLDFEAGRADMYAETPAGALQDIAFRCGVKVEFRLALVSSAELQFAVEVMQYLLLLQVLFAGEKVGEGIGKTRQEAQRQAAEGSLMTLADKYLSRLKPDAGSAHGDGSRFPNLNDNGFVGDVNSFGHQPLPREVSFTFPSASEPSRVLDPRLEGSKKSMGSVSALKELCMMEGLGVTFQPQPQLLANPGPKSEVHAQVGIFRGYVEIDGQVFGKGIGLTWDEAKMQAAERALGSLRPMLGQVSHKRQGSPRSFQGAPNKRSKPEFSRVLQRVPSSARYPKNASPVP</sequence>
<dbReference type="PROSITE" id="PS50137">
    <property type="entry name" value="DS_RBD"/>
    <property type="match status" value="2"/>
</dbReference>
<dbReference type="PANTHER" id="PTHR23081">
    <property type="entry name" value="RNA POLYMERASE II CTD PHOSPHATASE"/>
    <property type="match status" value="1"/>
</dbReference>
<dbReference type="GO" id="GO:0005634">
    <property type="term" value="C:nucleus"/>
    <property type="evidence" value="ECO:0007669"/>
    <property type="project" value="UniProtKB-SubCell"/>
</dbReference>
<dbReference type="InterPro" id="IPR004274">
    <property type="entry name" value="FCP1_dom"/>
</dbReference>
<organism evidence="11 12">
    <name type="scientific">Escallonia rubra</name>
    <dbReference type="NCBI Taxonomy" id="112253"/>
    <lineage>
        <taxon>Eukaryota</taxon>
        <taxon>Viridiplantae</taxon>
        <taxon>Streptophyta</taxon>
        <taxon>Embryophyta</taxon>
        <taxon>Tracheophyta</taxon>
        <taxon>Spermatophyta</taxon>
        <taxon>Magnoliopsida</taxon>
        <taxon>eudicotyledons</taxon>
        <taxon>Gunneridae</taxon>
        <taxon>Pentapetalae</taxon>
        <taxon>asterids</taxon>
        <taxon>campanulids</taxon>
        <taxon>Escalloniales</taxon>
        <taxon>Escalloniaceae</taxon>
        <taxon>Escallonia</taxon>
    </lineage>
</organism>
<feature type="region of interest" description="Disordered" evidence="8">
    <location>
        <begin position="626"/>
        <end position="660"/>
    </location>
</feature>
<dbReference type="CDD" id="cd07521">
    <property type="entry name" value="HAD_FCP1-like"/>
    <property type="match status" value="1"/>
</dbReference>
<dbReference type="Gene3D" id="3.30.160.20">
    <property type="match status" value="1"/>
</dbReference>
<feature type="compositionally biased region" description="Basic and acidic residues" evidence="8">
    <location>
        <begin position="645"/>
        <end position="660"/>
    </location>
</feature>
<evidence type="ECO:0000256" key="6">
    <source>
        <dbReference type="ARBA" id="ARBA00048336"/>
    </source>
</evidence>
<evidence type="ECO:0000256" key="2">
    <source>
        <dbReference type="ARBA" id="ARBA00013081"/>
    </source>
</evidence>
<dbReference type="InterPro" id="IPR036412">
    <property type="entry name" value="HAD-like_sf"/>
</dbReference>
<comment type="subcellular location">
    <subcellularLocation>
        <location evidence="1">Nucleus</location>
    </subcellularLocation>
</comment>
<evidence type="ECO:0000256" key="1">
    <source>
        <dbReference type="ARBA" id="ARBA00004123"/>
    </source>
</evidence>
<dbReference type="PANTHER" id="PTHR23081:SF0">
    <property type="entry name" value="RNA POLYMERASE II C-TERMINAL DOMAIN PHOSPHATASE-LIKE 1"/>
    <property type="match status" value="1"/>
</dbReference>
<dbReference type="Gene3D" id="3.40.50.1000">
    <property type="entry name" value="HAD superfamily/HAD-like"/>
    <property type="match status" value="1"/>
</dbReference>
<dbReference type="FunFam" id="3.40.50.1000:FF:000035">
    <property type="entry name" value="RNA polymerase II C-terminal domain phosphatase-like 1"/>
    <property type="match status" value="1"/>
</dbReference>
<dbReference type="Pfam" id="PF03031">
    <property type="entry name" value="NIF"/>
    <property type="match status" value="1"/>
</dbReference>
<dbReference type="SMART" id="SM00358">
    <property type="entry name" value="DSRM"/>
    <property type="match status" value="2"/>
</dbReference>
<evidence type="ECO:0000313" key="11">
    <source>
        <dbReference type="EMBL" id="KAK2967215.1"/>
    </source>
</evidence>
<dbReference type="GO" id="GO:0003723">
    <property type="term" value="F:RNA binding"/>
    <property type="evidence" value="ECO:0007669"/>
    <property type="project" value="UniProtKB-UniRule"/>
</dbReference>
<dbReference type="InterPro" id="IPR014720">
    <property type="entry name" value="dsRBD_dom"/>
</dbReference>
<evidence type="ECO:0000259" key="10">
    <source>
        <dbReference type="PROSITE" id="PS50969"/>
    </source>
</evidence>
<evidence type="ECO:0000313" key="12">
    <source>
        <dbReference type="Proteomes" id="UP001187471"/>
    </source>
</evidence>
<keyword evidence="3" id="KW-0378">Hydrolase</keyword>
<dbReference type="SUPFAM" id="SSF54768">
    <property type="entry name" value="dsRNA-binding domain-like"/>
    <property type="match status" value="2"/>
</dbReference>
<accession>A0AA88U1V5</accession>
<keyword evidence="4" id="KW-0539">Nucleus</keyword>
<dbReference type="AlphaFoldDB" id="A0AA88U1V5"/>
<feature type="domain" description="DRBM" evidence="9">
    <location>
        <begin position="849"/>
        <end position="926"/>
    </location>
</feature>
<gene>
    <name evidence="11" type="ORF">RJ640_030132</name>
</gene>
<dbReference type="Proteomes" id="UP001187471">
    <property type="component" value="Unassembled WGS sequence"/>
</dbReference>
<keyword evidence="7" id="KW-0694">RNA-binding</keyword>
<evidence type="ECO:0000256" key="8">
    <source>
        <dbReference type="SAM" id="MobiDB-lite"/>
    </source>
</evidence>